<dbReference type="Gene3D" id="1.20.141.10">
    <property type="entry name" value="Chitosanase, subunit A, domain 1"/>
    <property type="match status" value="1"/>
</dbReference>
<dbReference type="GO" id="GO:0016787">
    <property type="term" value="F:hydrolase activity"/>
    <property type="evidence" value="ECO:0007669"/>
    <property type="project" value="UniProtKB-KW"/>
</dbReference>
<evidence type="ECO:0000256" key="1">
    <source>
        <dbReference type="SAM" id="Phobius"/>
    </source>
</evidence>
<dbReference type="RefSeq" id="WP_272779517.1">
    <property type="nucleotide sequence ID" value="NZ_JAQQLI010000049.1"/>
</dbReference>
<dbReference type="Pfam" id="PF05838">
    <property type="entry name" value="Glyco_hydro_108"/>
    <property type="match status" value="1"/>
</dbReference>
<name>A0ABT5JG67_RHOTP</name>
<accession>A0ABT5JG67</accession>
<reference evidence="3" key="1">
    <citation type="journal article" date="2023" name="Microbiol Resour">
        <title>Genome Sequences of Rhodoplanes serenus and Two Thermotolerant Strains, Rhodoplanes tepidamans and 'Rhodoplanes cryptolactis,' Further Refine the Genus.</title>
        <authorList>
            <person name="Rayyan A.A."/>
            <person name="Kyndt J.A."/>
        </authorList>
    </citation>
    <scope>NUCLEOTIDE SEQUENCE</scope>
    <source>
        <strain evidence="3">DSM 9987</strain>
    </source>
</reference>
<evidence type="ECO:0000313" key="3">
    <source>
        <dbReference type="EMBL" id="MDC7788686.1"/>
    </source>
</evidence>
<dbReference type="InterPro" id="IPR008565">
    <property type="entry name" value="TtsA-like_GH18_dom"/>
</dbReference>
<keyword evidence="3" id="KW-0378">Hydrolase</keyword>
<keyword evidence="1" id="KW-0472">Membrane</keyword>
<feature type="transmembrane region" description="Helical" evidence="1">
    <location>
        <begin position="209"/>
        <end position="230"/>
    </location>
</feature>
<dbReference type="EMBL" id="JAQQLI010000049">
    <property type="protein sequence ID" value="MDC7788686.1"/>
    <property type="molecule type" value="Genomic_DNA"/>
</dbReference>
<keyword evidence="4" id="KW-1185">Reference proteome</keyword>
<proteinExistence type="predicted"/>
<dbReference type="SUPFAM" id="SSF53955">
    <property type="entry name" value="Lysozyme-like"/>
    <property type="match status" value="1"/>
</dbReference>
<keyword evidence="1" id="KW-1133">Transmembrane helix</keyword>
<gene>
    <name evidence="3" type="ORF">PQJ73_23600</name>
</gene>
<dbReference type="InterPro" id="IPR023346">
    <property type="entry name" value="Lysozyme-like_dom_sf"/>
</dbReference>
<feature type="domain" description="TtsA-like Glycoside hydrolase family 108" evidence="2">
    <location>
        <begin position="11"/>
        <end position="94"/>
    </location>
</feature>
<protein>
    <submittedName>
        <fullName evidence="3">Glycosyl hydrolase 108 family protein</fullName>
    </submittedName>
</protein>
<keyword evidence="1" id="KW-0812">Transmembrane</keyword>
<sequence length="254" mass="26551">MAKATYDEALRRLLVHEGGYSNHPSDPGGPTKYGITIFDYRKYIDARGSAADVRAMTVDQAKAIYRVRYWDAQRCDELPPGVDYAVFDYGVNSGIGRSGRVLRRLLGLSADGHAVTDAAIAAAAARDPAGLVQAICDERLRFLKALRTWPVFGAGWGRRVADVRRVGLRMAAGAPAPGRRRRGGAIAAGGAAAAGAAEAARQGGVPVEAILVAAGTVAAVALVAGAIWLIRRRRARRAVAGKAIAPEALAGQGG</sequence>
<evidence type="ECO:0000313" key="4">
    <source>
        <dbReference type="Proteomes" id="UP001165652"/>
    </source>
</evidence>
<comment type="caution">
    <text evidence="3">The sequence shown here is derived from an EMBL/GenBank/DDBJ whole genome shotgun (WGS) entry which is preliminary data.</text>
</comment>
<dbReference type="Proteomes" id="UP001165652">
    <property type="component" value="Unassembled WGS sequence"/>
</dbReference>
<organism evidence="3 4">
    <name type="scientific">Rhodoplanes tepidamans</name>
    <name type="common">Rhodoplanes cryptolactis</name>
    <dbReference type="NCBI Taxonomy" id="200616"/>
    <lineage>
        <taxon>Bacteria</taxon>
        <taxon>Pseudomonadati</taxon>
        <taxon>Pseudomonadota</taxon>
        <taxon>Alphaproteobacteria</taxon>
        <taxon>Hyphomicrobiales</taxon>
        <taxon>Nitrobacteraceae</taxon>
        <taxon>Rhodoplanes</taxon>
    </lineage>
</organism>
<evidence type="ECO:0000259" key="2">
    <source>
        <dbReference type="Pfam" id="PF05838"/>
    </source>
</evidence>
<reference evidence="3" key="2">
    <citation type="submission" date="2023-02" db="EMBL/GenBank/DDBJ databases">
        <authorList>
            <person name="Rayyan A."/>
            <person name="Meyer T."/>
            <person name="Kyndt J.A."/>
        </authorList>
    </citation>
    <scope>NUCLEOTIDE SEQUENCE</scope>
    <source>
        <strain evidence="3">DSM 9987</strain>
    </source>
</reference>
<dbReference type="CDD" id="cd13926">
    <property type="entry name" value="N-acetylmuramidase_GH108"/>
    <property type="match status" value="1"/>
</dbReference>